<sequence length="395" mass="46065">MTLAKDTEQGTCSILENEKWSDLPIDVLMLVTQRLSLVDHLRMTATCKSWQRATRSTWSPQTPFLLFIEDRNAKFFDPLLKKVYVARIPELLDAKFHYSKDAWLLLSRKKLSELFFFNPLTNEKINLPNIELFFNYLTDESINPNDRIFVKKGAFVLSFSSSPTSQDCIVFLILRETWNGSSYDRVTIYTYCHSDRTWKRFRSIPRGSTHDLFEELFEGQLAYNSPVYLDGRLYYLSTKGTLGVFYTNGTTYVGYPTGLCSGKHDCYLVESHGELLSVFCRRNKIHFFQFDLRKWIWIKMKSLEDNLLFLDRLTSLSMTAVGGQKNRIYFSAFKRCCNDPVFFSLQTKKFSREISKCKEHVRRIWVDPKGFELAYGTKSRENPLIVLGKAKDGCN</sequence>
<dbReference type="Proteomes" id="UP001234297">
    <property type="component" value="Chromosome 2"/>
</dbReference>
<dbReference type="EMBL" id="CM056810">
    <property type="protein sequence ID" value="KAJ8643327.1"/>
    <property type="molecule type" value="Genomic_DNA"/>
</dbReference>
<reference evidence="1 2" key="1">
    <citation type="journal article" date="2022" name="Hortic Res">
        <title>A haplotype resolved chromosomal level avocado genome allows analysis of novel avocado genes.</title>
        <authorList>
            <person name="Nath O."/>
            <person name="Fletcher S.J."/>
            <person name="Hayward A."/>
            <person name="Shaw L.M."/>
            <person name="Masouleh A.K."/>
            <person name="Furtado A."/>
            <person name="Henry R.J."/>
            <person name="Mitter N."/>
        </authorList>
    </citation>
    <scope>NUCLEOTIDE SEQUENCE [LARGE SCALE GENOMIC DNA]</scope>
    <source>
        <strain evidence="2">cv. Hass</strain>
    </source>
</reference>
<proteinExistence type="predicted"/>
<protein>
    <submittedName>
        <fullName evidence="1">Uncharacterized protein</fullName>
    </submittedName>
</protein>
<comment type="caution">
    <text evidence="1">The sequence shown here is derived from an EMBL/GenBank/DDBJ whole genome shotgun (WGS) entry which is preliminary data.</text>
</comment>
<accession>A0ACC2MCF3</accession>
<keyword evidence="2" id="KW-1185">Reference proteome</keyword>
<gene>
    <name evidence="1" type="ORF">MRB53_005075</name>
</gene>
<organism evidence="1 2">
    <name type="scientific">Persea americana</name>
    <name type="common">Avocado</name>
    <dbReference type="NCBI Taxonomy" id="3435"/>
    <lineage>
        <taxon>Eukaryota</taxon>
        <taxon>Viridiplantae</taxon>
        <taxon>Streptophyta</taxon>
        <taxon>Embryophyta</taxon>
        <taxon>Tracheophyta</taxon>
        <taxon>Spermatophyta</taxon>
        <taxon>Magnoliopsida</taxon>
        <taxon>Magnoliidae</taxon>
        <taxon>Laurales</taxon>
        <taxon>Lauraceae</taxon>
        <taxon>Persea</taxon>
    </lineage>
</organism>
<name>A0ACC2MCF3_PERAE</name>
<evidence type="ECO:0000313" key="2">
    <source>
        <dbReference type="Proteomes" id="UP001234297"/>
    </source>
</evidence>
<evidence type="ECO:0000313" key="1">
    <source>
        <dbReference type="EMBL" id="KAJ8643327.1"/>
    </source>
</evidence>